<evidence type="ECO:0000313" key="11">
    <source>
        <dbReference type="EMBL" id="GAQ39105.1"/>
    </source>
</evidence>
<protein>
    <recommendedName>
        <fullName evidence="2">D-xylose reductase [NAD(P)H]</fullName>
        <ecNumber evidence="2">1.1.1.307</ecNumber>
    </recommendedName>
</protein>
<dbReference type="GO" id="GO:0016491">
    <property type="term" value="F:oxidoreductase activity"/>
    <property type="evidence" value="ECO:0007669"/>
    <property type="project" value="UniProtKB-KW"/>
</dbReference>
<sequence>MSLSLQSTKKMVSGSIKRASLLTPTILTQATSSINSLNSPPDVTESVTLKALELGYRHIDSAQLYNNEAECALAISRSNIPRSQIFYTTKIPTTHMSYEKAKEAIESSLAAATGLGYIDLMLLHAPYGGRSGRLGAWRALVEAQAAGKIRSLGVSNYGIRHLEELEEYIRGGGGGEISVGQYEIHPWCAREDIVGWLRKRGAVVEAYAPLVQAKRMQEPVLRRLASKYGKSEAQVLVRWSLQKGYVPLPKSVTESRIVENSQVFDFELSAEDMEELQTTEYAPVSWDPARDSKL</sequence>
<gene>
    <name evidence="11" type="ORF">ABL_02954</name>
</gene>
<dbReference type="PRINTS" id="PR00069">
    <property type="entry name" value="ALDKETRDTASE"/>
</dbReference>
<evidence type="ECO:0000256" key="3">
    <source>
        <dbReference type="ARBA" id="ARBA00023002"/>
    </source>
</evidence>
<evidence type="ECO:0000256" key="5">
    <source>
        <dbReference type="ARBA" id="ARBA00047534"/>
    </source>
</evidence>
<feature type="domain" description="NADP-dependent oxidoreductase" evidence="10">
    <location>
        <begin position="48"/>
        <end position="277"/>
    </location>
</feature>
<dbReference type="PROSITE" id="PS00063">
    <property type="entry name" value="ALDOKETO_REDUCTASE_3"/>
    <property type="match status" value="1"/>
</dbReference>
<dbReference type="InterPro" id="IPR023210">
    <property type="entry name" value="NADP_OxRdtase_dom"/>
</dbReference>
<evidence type="ECO:0000256" key="2">
    <source>
        <dbReference type="ARBA" id="ARBA00012845"/>
    </source>
</evidence>
<evidence type="ECO:0000313" key="12">
    <source>
        <dbReference type="Proteomes" id="UP000068243"/>
    </source>
</evidence>
<proteinExistence type="inferred from homology"/>
<dbReference type="Pfam" id="PF00248">
    <property type="entry name" value="Aldo_ket_red"/>
    <property type="match status" value="1"/>
</dbReference>
<evidence type="ECO:0000256" key="9">
    <source>
        <dbReference type="PIRSR" id="PIRSR000097-3"/>
    </source>
</evidence>
<evidence type="ECO:0000259" key="10">
    <source>
        <dbReference type="Pfam" id="PF00248"/>
    </source>
</evidence>
<feature type="site" description="Lowers pKa of active site Tyr" evidence="9">
    <location>
        <position position="90"/>
    </location>
</feature>
<evidence type="ECO:0000256" key="4">
    <source>
        <dbReference type="ARBA" id="ARBA00025065"/>
    </source>
</evidence>
<dbReference type="Gene3D" id="3.20.20.100">
    <property type="entry name" value="NADP-dependent oxidoreductase domain"/>
    <property type="match status" value="1"/>
</dbReference>
<dbReference type="InterPro" id="IPR036812">
    <property type="entry name" value="NAD(P)_OxRdtase_dom_sf"/>
</dbReference>
<keyword evidence="3" id="KW-0560">Oxidoreductase</keyword>
<accession>A0A100ID75</accession>
<dbReference type="PROSITE" id="PS00062">
    <property type="entry name" value="ALDOKETO_REDUCTASE_2"/>
    <property type="match status" value="1"/>
</dbReference>
<dbReference type="SUPFAM" id="SSF51430">
    <property type="entry name" value="NAD(P)-linked oxidoreductase"/>
    <property type="match status" value="1"/>
</dbReference>
<comment type="catalytic activity">
    <reaction evidence="5">
        <text>xylitol + NADP(+) = D-xylose + NADPH + H(+)</text>
        <dbReference type="Rhea" id="RHEA:27445"/>
        <dbReference type="ChEBI" id="CHEBI:15378"/>
        <dbReference type="ChEBI" id="CHEBI:17151"/>
        <dbReference type="ChEBI" id="CHEBI:53455"/>
        <dbReference type="ChEBI" id="CHEBI:57783"/>
        <dbReference type="ChEBI" id="CHEBI:58349"/>
        <dbReference type="EC" id="1.1.1.307"/>
    </reaction>
</comment>
<dbReference type="EC" id="1.1.1.307" evidence="2"/>
<dbReference type="PIRSF" id="PIRSF000097">
    <property type="entry name" value="AKR"/>
    <property type="match status" value="1"/>
</dbReference>
<dbReference type="FunFam" id="3.20.20.100:FF:000015">
    <property type="entry name" value="Oxidoreductase, aldo/keto reductase family"/>
    <property type="match status" value="1"/>
</dbReference>
<comment type="catalytic activity">
    <reaction evidence="6">
        <text>xylitol + NAD(+) = D-xylose + NADH + H(+)</text>
        <dbReference type="Rhea" id="RHEA:27441"/>
        <dbReference type="ChEBI" id="CHEBI:15378"/>
        <dbReference type="ChEBI" id="CHEBI:17151"/>
        <dbReference type="ChEBI" id="CHEBI:53455"/>
        <dbReference type="ChEBI" id="CHEBI:57540"/>
        <dbReference type="ChEBI" id="CHEBI:57945"/>
        <dbReference type="EC" id="1.1.1.307"/>
    </reaction>
</comment>
<evidence type="ECO:0000256" key="1">
    <source>
        <dbReference type="ARBA" id="ARBA00007905"/>
    </source>
</evidence>
<dbReference type="VEuPathDB" id="FungiDB:M747DRAFT_253787"/>
<organism evidence="11 12">
    <name type="scientific">Aspergillus niger</name>
    <dbReference type="NCBI Taxonomy" id="5061"/>
    <lineage>
        <taxon>Eukaryota</taxon>
        <taxon>Fungi</taxon>
        <taxon>Dikarya</taxon>
        <taxon>Ascomycota</taxon>
        <taxon>Pezizomycotina</taxon>
        <taxon>Eurotiomycetes</taxon>
        <taxon>Eurotiomycetidae</taxon>
        <taxon>Eurotiales</taxon>
        <taxon>Aspergillaceae</taxon>
        <taxon>Aspergillus</taxon>
        <taxon>Aspergillus subgen. Circumdati</taxon>
    </lineage>
</organism>
<feature type="active site" description="Proton donor" evidence="7">
    <location>
        <position position="65"/>
    </location>
</feature>
<dbReference type="VEuPathDB" id="FungiDB:ATCC64974_48390"/>
<feature type="binding site" evidence="8">
    <location>
        <position position="124"/>
    </location>
    <ligand>
        <name>substrate</name>
    </ligand>
</feature>
<comment type="caution">
    <text evidence="11">The sequence shown here is derived from an EMBL/GenBank/DDBJ whole genome shotgun (WGS) entry which is preliminary data.</text>
</comment>
<evidence type="ECO:0000256" key="7">
    <source>
        <dbReference type="PIRSR" id="PIRSR000097-1"/>
    </source>
</evidence>
<evidence type="ECO:0000256" key="6">
    <source>
        <dbReference type="ARBA" id="ARBA00049485"/>
    </source>
</evidence>
<dbReference type="InterPro" id="IPR018170">
    <property type="entry name" value="Aldo/ket_reductase_CS"/>
</dbReference>
<name>A0A100ID75_ASPNG</name>
<dbReference type="OMA" id="FMTMKAA"/>
<comment type="similarity">
    <text evidence="1">Belongs to the aldo/keto reductase family.</text>
</comment>
<dbReference type="PANTHER" id="PTHR43827:SF13">
    <property type="entry name" value="ALDO_KETO REDUCTASE FAMILY PROTEIN"/>
    <property type="match status" value="1"/>
</dbReference>
<reference evidence="12" key="1">
    <citation type="journal article" date="2016" name="Genome Announc.">
        <title>Draft genome sequence of Aspergillus niger strain An76.</title>
        <authorList>
            <person name="Gong W."/>
            <person name="Cheng Z."/>
            <person name="Zhang H."/>
            <person name="Liu L."/>
            <person name="Gao P."/>
            <person name="Wang L."/>
        </authorList>
    </citation>
    <scope>NUCLEOTIDE SEQUENCE [LARGE SCALE GENOMIC DNA]</scope>
    <source>
        <strain evidence="12">An76</strain>
    </source>
</reference>
<dbReference type="Proteomes" id="UP000068243">
    <property type="component" value="Unassembled WGS sequence"/>
</dbReference>
<dbReference type="EMBL" id="BCMY01000004">
    <property type="protein sequence ID" value="GAQ39105.1"/>
    <property type="molecule type" value="Genomic_DNA"/>
</dbReference>
<dbReference type="OrthoDB" id="416253at2759"/>
<evidence type="ECO:0000256" key="8">
    <source>
        <dbReference type="PIRSR" id="PIRSR000097-2"/>
    </source>
</evidence>
<dbReference type="VEuPathDB" id="FungiDB:ASPNIDRAFT2_1105209"/>
<dbReference type="InterPro" id="IPR020471">
    <property type="entry name" value="AKR"/>
</dbReference>
<dbReference type="PANTHER" id="PTHR43827">
    <property type="entry name" value="2,5-DIKETO-D-GLUCONIC ACID REDUCTASE"/>
    <property type="match status" value="1"/>
</dbReference>
<dbReference type="VEuPathDB" id="FungiDB:An07g07300"/>
<comment type="function">
    <text evidence="4">Catalyzes the initial reaction in the xylose utilization pathway by reducing D-xylose into xylitol. Xylose is a major component of hemicelluloses such as xylan. Most fungi utilize D-xylose via three enzymatic reactions, xylose reductase (XR), xylitol dehydrogenase (XDH), and xylulokinase, to form xylulose 5-phosphate, which enters pentose phosphate pathway.</text>
</comment>
<dbReference type="AlphaFoldDB" id="A0A100ID75"/>
<dbReference type="CDD" id="cd19071">
    <property type="entry name" value="AKR_AKR1-5-like"/>
    <property type="match status" value="1"/>
</dbReference>